<dbReference type="GO" id="GO:0005975">
    <property type="term" value="P:carbohydrate metabolic process"/>
    <property type="evidence" value="ECO:0007669"/>
    <property type="project" value="InterPro"/>
</dbReference>
<dbReference type="Proteomes" id="UP000198345">
    <property type="component" value="Unassembled WGS sequence"/>
</dbReference>
<sequence length="522" mass="58299">MKKGTLLLLFLFISSFTIYGQGYTNPIIPGFHPDPSVCRVGDDYYLVTSSFEFSPGVPLFHSKDLVNWQQLGHVLTRPSQLPLDKSRASGGIYAPTIRYHEGTFYMITTNVTDKGNFIVHTKDPKGEWSDPVWLEQKGIDPSLYFESDKCFLTTNPDNTIYLSEINPITGKQLTSSKAIWTGTGGRYPEAPHLYKKDGWYYLLISEGGTEYGHKVTIARSRNIDGPYDSNPANPILTHANVGTQMSPIQGTGHADFVEAHDGSWWAVCLAFRPQSGLHHMLGRETFLAPVRWDKNAWPVINGNGTIDLKMDVPTLPLQPFKKTNPTSDFKATTLGLEWNYLRNPDLKNYSLTDKKGVLRLKGSTIQLDDFPGSPTFVGRRQEHINFTATTSLTLNDAKEGDLSGLTVYMTNEAHYDLFLKQTADNKQTLVLRYKMGSLSHIETEIVIPKGKVYLQVTGTNDFYSFAYATDGKNFTPLGKIEVRNISSETIGGFTGIYLGLFSSSKKASKAYADFDTFEYSGK</sequence>
<keyword evidence="2 6" id="KW-0378">Hydrolase</keyword>
<keyword evidence="3 6" id="KW-0326">Glycosidase</keyword>
<dbReference type="RefSeq" id="WP_089050166.1">
    <property type="nucleotide sequence ID" value="NZ_FXTV01000009.1"/>
</dbReference>
<dbReference type="PANTHER" id="PTHR42812:SF12">
    <property type="entry name" value="BETA-XYLOSIDASE-RELATED"/>
    <property type="match status" value="1"/>
</dbReference>
<feature type="site" description="Important for catalytic activity, responsible for pKa modulation of the active site Glu and correct orientation of both the proton donor and substrate" evidence="5">
    <location>
        <position position="140"/>
    </location>
</feature>
<evidence type="ECO:0000313" key="9">
    <source>
        <dbReference type="Proteomes" id="UP000198345"/>
    </source>
</evidence>
<organism evidence="8 9">
    <name type="scientific">Flavobacterium hercynium</name>
    <dbReference type="NCBI Taxonomy" id="387094"/>
    <lineage>
        <taxon>Bacteria</taxon>
        <taxon>Pseudomonadati</taxon>
        <taxon>Bacteroidota</taxon>
        <taxon>Flavobacteriia</taxon>
        <taxon>Flavobacteriales</taxon>
        <taxon>Flavobacteriaceae</taxon>
        <taxon>Flavobacterium</taxon>
    </lineage>
</organism>
<dbReference type="OrthoDB" id="9801455at2"/>
<evidence type="ECO:0000256" key="2">
    <source>
        <dbReference type="ARBA" id="ARBA00022801"/>
    </source>
</evidence>
<reference evidence="8 9" key="1">
    <citation type="submission" date="2016-11" db="EMBL/GenBank/DDBJ databases">
        <title>Whole genomes of Flavobacteriaceae.</title>
        <authorList>
            <person name="Stine C."/>
            <person name="Li C."/>
            <person name="Tadesse D."/>
        </authorList>
    </citation>
    <scope>NUCLEOTIDE SEQUENCE [LARGE SCALE GENOMIC DNA]</scope>
    <source>
        <strain evidence="8 9">DSM 18292</strain>
    </source>
</reference>
<dbReference type="InterPro" id="IPR006710">
    <property type="entry name" value="Glyco_hydro_43"/>
</dbReference>
<dbReference type="Gene3D" id="2.115.10.20">
    <property type="entry name" value="Glycosyl hydrolase domain, family 43"/>
    <property type="match status" value="1"/>
</dbReference>
<name>A0A226H7W8_9FLAO</name>
<evidence type="ECO:0000256" key="5">
    <source>
        <dbReference type="PIRSR" id="PIRSR606710-2"/>
    </source>
</evidence>
<evidence type="ECO:0000313" key="8">
    <source>
        <dbReference type="EMBL" id="OXA90377.1"/>
    </source>
</evidence>
<dbReference type="GO" id="GO:0004553">
    <property type="term" value="F:hydrolase activity, hydrolyzing O-glycosyl compounds"/>
    <property type="evidence" value="ECO:0007669"/>
    <property type="project" value="InterPro"/>
</dbReference>
<gene>
    <name evidence="8" type="ORF">B0A66_12455</name>
</gene>
<comment type="similarity">
    <text evidence="1 6">Belongs to the glycosyl hydrolase 43 family.</text>
</comment>
<comment type="caution">
    <text evidence="8">The sequence shown here is derived from an EMBL/GenBank/DDBJ whole genome shotgun (WGS) entry which is preliminary data.</text>
</comment>
<accession>A0A226H7W8</accession>
<dbReference type="InterPro" id="IPR051795">
    <property type="entry name" value="Glycosyl_Hydrlase_43"/>
</dbReference>
<dbReference type="PANTHER" id="PTHR42812">
    <property type="entry name" value="BETA-XYLOSIDASE"/>
    <property type="match status" value="1"/>
</dbReference>
<feature type="active site" description="Proton acceptor" evidence="4">
    <location>
        <position position="34"/>
    </location>
</feature>
<dbReference type="AlphaFoldDB" id="A0A226H7W8"/>
<dbReference type="CDD" id="cd18617">
    <property type="entry name" value="GH43_XynB-like"/>
    <property type="match status" value="1"/>
</dbReference>
<dbReference type="SUPFAM" id="SSF75005">
    <property type="entry name" value="Arabinanase/levansucrase/invertase"/>
    <property type="match status" value="1"/>
</dbReference>
<dbReference type="InterPro" id="IPR013320">
    <property type="entry name" value="ConA-like_dom_sf"/>
</dbReference>
<dbReference type="InterPro" id="IPR023296">
    <property type="entry name" value="Glyco_hydro_beta-prop_sf"/>
</dbReference>
<dbReference type="SUPFAM" id="SSF49899">
    <property type="entry name" value="Concanavalin A-like lectins/glucanases"/>
    <property type="match status" value="1"/>
</dbReference>
<evidence type="ECO:0000259" key="7">
    <source>
        <dbReference type="Pfam" id="PF17851"/>
    </source>
</evidence>
<feature type="domain" description="Beta-xylosidase C-terminal Concanavalin A-like" evidence="7">
    <location>
        <begin position="327"/>
        <end position="519"/>
    </location>
</feature>
<dbReference type="InterPro" id="IPR041542">
    <property type="entry name" value="GH43_C2"/>
</dbReference>
<proteinExistence type="inferred from homology"/>
<evidence type="ECO:0000256" key="3">
    <source>
        <dbReference type="ARBA" id="ARBA00023295"/>
    </source>
</evidence>
<evidence type="ECO:0000256" key="6">
    <source>
        <dbReference type="RuleBase" id="RU361187"/>
    </source>
</evidence>
<dbReference type="Gene3D" id="2.60.120.200">
    <property type="match status" value="1"/>
</dbReference>
<protein>
    <submittedName>
        <fullName evidence="8">Glycoside hydrolase 43 family protein</fullName>
    </submittedName>
</protein>
<keyword evidence="9" id="KW-1185">Reference proteome</keyword>
<dbReference type="EMBL" id="MUGW01000025">
    <property type="protein sequence ID" value="OXA90377.1"/>
    <property type="molecule type" value="Genomic_DNA"/>
</dbReference>
<feature type="active site" description="Proton donor" evidence="4">
    <location>
        <position position="189"/>
    </location>
</feature>
<dbReference type="Pfam" id="PF17851">
    <property type="entry name" value="GH43_C2"/>
    <property type="match status" value="1"/>
</dbReference>
<dbReference type="Pfam" id="PF04616">
    <property type="entry name" value="Glyco_hydro_43"/>
    <property type="match status" value="1"/>
</dbReference>
<evidence type="ECO:0000256" key="1">
    <source>
        <dbReference type="ARBA" id="ARBA00009865"/>
    </source>
</evidence>
<evidence type="ECO:0000256" key="4">
    <source>
        <dbReference type="PIRSR" id="PIRSR606710-1"/>
    </source>
</evidence>